<proteinExistence type="predicted"/>
<evidence type="ECO:0000256" key="4">
    <source>
        <dbReference type="PROSITE-ProRule" id="PRU00433"/>
    </source>
</evidence>
<evidence type="ECO:0000313" key="7">
    <source>
        <dbReference type="Proteomes" id="UP001207918"/>
    </source>
</evidence>
<accession>A0ABT3PIG0</accession>
<dbReference type="InterPro" id="IPR036909">
    <property type="entry name" value="Cyt_c-like_dom_sf"/>
</dbReference>
<dbReference type="RefSeq" id="WP_265764372.1">
    <property type="nucleotide sequence ID" value="NZ_JAGGJA010000001.1"/>
</dbReference>
<keyword evidence="7" id="KW-1185">Reference proteome</keyword>
<organism evidence="6 7">
    <name type="scientific">Fodinibius salsisoli</name>
    <dbReference type="NCBI Taxonomy" id="2820877"/>
    <lineage>
        <taxon>Bacteria</taxon>
        <taxon>Pseudomonadati</taxon>
        <taxon>Balneolota</taxon>
        <taxon>Balneolia</taxon>
        <taxon>Balneolales</taxon>
        <taxon>Balneolaceae</taxon>
        <taxon>Fodinibius</taxon>
    </lineage>
</organism>
<name>A0ABT3PIG0_9BACT</name>
<protein>
    <submittedName>
        <fullName evidence="6">Cytochrome c</fullName>
    </submittedName>
</protein>
<sequence length="386" mass="42615">MESEKLILYPLVLTLVLFLLVGAGYHSPQPGVEAGEVSCLGPDTLSQKPGMELYLYACVACHGVTGRGVPQGQLGINTPVPDFTDCDFASREPDSDWIAVTHQGGPVRGFAKEMPAFGKALSEEELQKVMTHIRTFCGDDNWPRGELNLPRPLVTEKAYPEDEAVISTSIDMENEGLVMNEVVYEHRLGARNQLEVVVPFGFRQSTAGKWGGGQLGDMAVGIKRALYHNINSGSIFSVTGEVIIPTGDRLTGFGKGTTIFEPFFSFGQILPAGSFLQIQSGMELPMLREKAKEEAFWRGVVGTSLTQRQWGRTWSPMVEILGARELEVGAVNHWDIIPQVQVTLNKRQHIMMNVGVRIPVDDAGRDTQLMVYILWDWFDGGIFEGW</sequence>
<comment type="caution">
    <text evidence="6">The sequence shown here is derived from an EMBL/GenBank/DDBJ whole genome shotgun (WGS) entry which is preliminary data.</text>
</comment>
<dbReference type="Gene3D" id="1.10.760.10">
    <property type="entry name" value="Cytochrome c-like domain"/>
    <property type="match status" value="1"/>
</dbReference>
<evidence type="ECO:0000256" key="1">
    <source>
        <dbReference type="ARBA" id="ARBA00022617"/>
    </source>
</evidence>
<dbReference type="SUPFAM" id="SSF46626">
    <property type="entry name" value="Cytochrome c"/>
    <property type="match status" value="1"/>
</dbReference>
<dbReference type="Proteomes" id="UP001207918">
    <property type="component" value="Unassembled WGS sequence"/>
</dbReference>
<evidence type="ECO:0000259" key="5">
    <source>
        <dbReference type="PROSITE" id="PS51007"/>
    </source>
</evidence>
<feature type="domain" description="Cytochrome c" evidence="5">
    <location>
        <begin position="45"/>
        <end position="137"/>
    </location>
</feature>
<dbReference type="EMBL" id="JAGGJA010000001">
    <property type="protein sequence ID" value="MCW9705707.1"/>
    <property type="molecule type" value="Genomic_DNA"/>
</dbReference>
<dbReference type="Pfam" id="PF13442">
    <property type="entry name" value="Cytochrome_CBB3"/>
    <property type="match status" value="1"/>
</dbReference>
<gene>
    <name evidence="6" type="ORF">J6I44_02510</name>
</gene>
<keyword evidence="1 4" id="KW-0349">Heme</keyword>
<dbReference type="InterPro" id="IPR009056">
    <property type="entry name" value="Cyt_c-like_dom"/>
</dbReference>
<reference evidence="6 7" key="1">
    <citation type="submission" date="2021-03" db="EMBL/GenBank/DDBJ databases">
        <title>Aliifodinibius sp. nov., a new bacterium isolated from saline soil.</title>
        <authorList>
            <person name="Galisteo C."/>
            <person name="De La Haba R."/>
            <person name="Sanchez-Porro C."/>
            <person name="Ventosa A."/>
        </authorList>
    </citation>
    <scope>NUCLEOTIDE SEQUENCE [LARGE SCALE GENOMIC DNA]</scope>
    <source>
        <strain evidence="6 7">1BSP15-2V2</strain>
    </source>
</reference>
<keyword evidence="2 4" id="KW-0479">Metal-binding</keyword>
<dbReference type="PROSITE" id="PS51007">
    <property type="entry name" value="CYTC"/>
    <property type="match status" value="1"/>
</dbReference>
<keyword evidence="3 4" id="KW-0408">Iron</keyword>
<evidence type="ECO:0000256" key="3">
    <source>
        <dbReference type="ARBA" id="ARBA00023004"/>
    </source>
</evidence>
<evidence type="ECO:0000313" key="6">
    <source>
        <dbReference type="EMBL" id="MCW9705707.1"/>
    </source>
</evidence>
<evidence type="ECO:0000256" key="2">
    <source>
        <dbReference type="ARBA" id="ARBA00022723"/>
    </source>
</evidence>